<dbReference type="InterPro" id="IPR029052">
    <property type="entry name" value="Metallo-depent_PP-like"/>
</dbReference>
<feature type="signal peptide" evidence="5">
    <location>
        <begin position="1"/>
        <end position="22"/>
    </location>
</feature>
<dbReference type="Proteomes" id="UP001497522">
    <property type="component" value="Chromosome 9"/>
</dbReference>
<gene>
    <name evidence="10" type="ORF">CSSPJE1EN2_LOCUS24281</name>
</gene>
<dbReference type="PANTHER" id="PTHR22953">
    <property type="entry name" value="ACID PHOSPHATASE RELATED"/>
    <property type="match status" value="1"/>
</dbReference>
<evidence type="ECO:0000259" key="8">
    <source>
        <dbReference type="Pfam" id="PF14008"/>
    </source>
</evidence>
<feature type="region of interest" description="Disordered" evidence="6">
    <location>
        <begin position="426"/>
        <end position="447"/>
    </location>
</feature>
<evidence type="ECO:0000313" key="11">
    <source>
        <dbReference type="Proteomes" id="UP001497522"/>
    </source>
</evidence>
<dbReference type="Gene3D" id="2.60.40.380">
    <property type="entry name" value="Purple acid phosphatase-like, N-terminal"/>
    <property type="match status" value="1"/>
</dbReference>
<feature type="domain" description="Purple acid phosphatase C-terminal" evidence="8">
    <location>
        <begin position="349"/>
        <end position="409"/>
    </location>
</feature>
<dbReference type="InterPro" id="IPR008963">
    <property type="entry name" value="Purple_acid_Pase-like_N"/>
</dbReference>
<feature type="compositionally biased region" description="Basic residues" evidence="6">
    <location>
        <begin position="436"/>
        <end position="447"/>
    </location>
</feature>
<dbReference type="InterPro" id="IPR004843">
    <property type="entry name" value="Calcineurin-like_PHP"/>
</dbReference>
<proteinExistence type="inferred from homology"/>
<comment type="similarity">
    <text evidence="1 5">Belongs to the metallophosphoesterase superfamily. Purple acid phosphatase family.</text>
</comment>
<evidence type="ECO:0000256" key="1">
    <source>
        <dbReference type="ARBA" id="ARBA00008723"/>
    </source>
</evidence>
<name>A0ABP1C2D6_9BRYO</name>
<protein>
    <recommendedName>
        <fullName evidence="5">Purple acid phosphatase</fullName>
        <ecNumber evidence="5">3.1.3.2</ecNumber>
    </recommendedName>
</protein>
<dbReference type="SUPFAM" id="SSF49363">
    <property type="entry name" value="Purple acid phosphatase, N-terminal domain"/>
    <property type="match status" value="1"/>
</dbReference>
<dbReference type="InterPro" id="IPR041792">
    <property type="entry name" value="MPP_PAP"/>
</dbReference>
<dbReference type="Pfam" id="PF14008">
    <property type="entry name" value="Metallophos_C"/>
    <property type="match status" value="1"/>
</dbReference>
<reference evidence="10" key="1">
    <citation type="submission" date="2024-03" db="EMBL/GenBank/DDBJ databases">
        <authorList>
            <consortium name="ELIXIR-Norway"/>
            <consortium name="Elixir Norway"/>
        </authorList>
    </citation>
    <scope>NUCLEOTIDE SEQUENCE</scope>
</reference>
<keyword evidence="11" id="KW-1185">Reference proteome</keyword>
<feature type="domain" description="Calcineurin-like phosphoesterase" evidence="7">
    <location>
        <begin position="143"/>
        <end position="334"/>
    </location>
</feature>
<dbReference type="InterPro" id="IPR025733">
    <property type="entry name" value="PAPs_C"/>
</dbReference>
<feature type="chain" id="PRO_5044951518" description="Purple acid phosphatase" evidence="5">
    <location>
        <begin position="23"/>
        <end position="447"/>
    </location>
</feature>
<evidence type="ECO:0000256" key="6">
    <source>
        <dbReference type="SAM" id="MobiDB-lite"/>
    </source>
</evidence>
<dbReference type="CDD" id="cd00839">
    <property type="entry name" value="MPP_PAPs"/>
    <property type="match status" value="1"/>
</dbReference>
<dbReference type="Pfam" id="PF16656">
    <property type="entry name" value="Pur_ac_phosph_N"/>
    <property type="match status" value="1"/>
</dbReference>
<dbReference type="PANTHER" id="PTHR22953:SF153">
    <property type="entry name" value="PURPLE ACID PHOSPHATASE"/>
    <property type="match status" value="1"/>
</dbReference>
<evidence type="ECO:0000256" key="4">
    <source>
        <dbReference type="ARBA" id="ARBA00023180"/>
    </source>
</evidence>
<evidence type="ECO:0000259" key="7">
    <source>
        <dbReference type="Pfam" id="PF00149"/>
    </source>
</evidence>
<dbReference type="InterPro" id="IPR039331">
    <property type="entry name" value="PAPs-like"/>
</dbReference>
<comment type="catalytic activity">
    <reaction evidence="5">
        <text>a phosphate monoester + H2O = an alcohol + phosphate</text>
        <dbReference type="Rhea" id="RHEA:15017"/>
        <dbReference type="ChEBI" id="CHEBI:15377"/>
        <dbReference type="ChEBI" id="CHEBI:30879"/>
        <dbReference type="ChEBI" id="CHEBI:43474"/>
        <dbReference type="ChEBI" id="CHEBI:67140"/>
        <dbReference type="EC" id="3.1.3.2"/>
    </reaction>
</comment>
<dbReference type="InterPro" id="IPR015914">
    <property type="entry name" value="PAPs_N"/>
</dbReference>
<keyword evidence="3 5" id="KW-0378">Hydrolase</keyword>
<dbReference type="EC" id="3.1.3.2" evidence="5"/>
<keyword evidence="2 5" id="KW-0732">Signal</keyword>
<feature type="domain" description="Purple acid phosphatase N-terminal" evidence="9">
    <location>
        <begin position="46"/>
        <end position="133"/>
    </location>
</feature>
<sequence>MAIIMLVTTLLSMALLCEEATAAAYVRPPARPNLMLFAGGKKSIQPDQVHVSLAGPNRMRVSWMTSSMTAPSTVHYGTTSQQYTAIASGVKKSYSYFLYKSGQMHHVVVGPLLDNTTYYYMCGGSGHEFKFTTPPPAGPDVPIKFAVVGDLGQTGWTKSTLEHIENSKYNVLLFAGDLSYADYYQPLWDSFGKLVTPYASAKPWMVTQGNHDIEGIPYIVDPYRAYNTRWQMPYSESGSDSNQFYSFETAGVHVLMLASYADFDEDSSQYKWLQADLARVDRSRTPWLIAVLHAPWYNSNAAHQLNGDRMMAAMESLLYEARVDMVFAGHVHAYERMTRVYSMKRDPCGIIHITIGDGGNREGLAQSFLDEQPEWSMYREASFGHGELDMVNATHARWTWHRNDDDEAVVADDIWITSLSAPESQCSVSSSTKRGVSNRRVLRPLGT</sequence>
<evidence type="ECO:0000256" key="2">
    <source>
        <dbReference type="ARBA" id="ARBA00022729"/>
    </source>
</evidence>
<dbReference type="EMBL" id="OZ023710">
    <property type="protein sequence ID" value="CAK9883030.1"/>
    <property type="molecule type" value="Genomic_DNA"/>
</dbReference>
<dbReference type="Pfam" id="PF00149">
    <property type="entry name" value="Metallophos"/>
    <property type="match status" value="1"/>
</dbReference>
<evidence type="ECO:0000259" key="9">
    <source>
        <dbReference type="Pfam" id="PF16656"/>
    </source>
</evidence>
<accession>A0ABP1C2D6</accession>
<evidence type="ECO:0000256" key="3">
    <source>
        <dbReference type="ARBA" id="ARBA00022801"/>
    </source>
</evidence>
<evidence type="ECO:0000313" key="10">
    <source>
        <dbReference type="EMBL" id="CAK9883030.1"/>
    </source>
</evidence>
<organism evidence="10 11">
    <name type="scientific">Sphagnum jensenii</name>
    <dbReference type="NCBI Taxonomy" id="128206"/>
    <lineage>
        <taxon>Eukaryota</taxon>
        <taxon>Viridiplantae</taxon>
        <taxon>Streptophyta</taxon>
        <taxon>Embryophyta</taxon>
        <taxon>Bryophyta</taxon>
        <taxon>Sphagnophytina</taxon>
        <taxon>Sphagnopsida</taxon>
        <taxon>Sphagnales</taxon>
        <taxon>Sphagnaceae</taxon>
        <taxon>Sphagnum</taxon>
    </lineage>
</organism>
<feature type="compositionally biased region" description="Polar residues" evidence="6">
    <location>
        <begin position="426"/>
        <end position="435"/>
    </location>
</feature>
<evidence type="ECO:0000256" key="5">
    <source>
        <dbReference type="RuleBase" id="RU361203"/>
    </source>
</evidence>
<keyword evidence="4" id="KW-0325">Glycoprotein</keyword>
<dbReference type="SUPFAM" id="SSF56300">
    <property type="entry name" value="Metallo-dependent phosphatases"/>
    <property type="match status" value="1"/>
</dbReference>
<dbReference type="Gene3D" id="3.60.21.10">
    <property type="match status" value="1"/>
</dbReference>